<organismHost>
    <name type="scientific">Spodoptera frugiperda</name>
    <name type="common">Fall armyworm</name>
    <dbReference type="NCBI Taxonomy" id="7108"/>
</organismHost>
<dbReference type="RefSeq" id="YP_762463.1">
    <property type="nucleotide sequence ID" value="NC_008361.1"/>
</dbReference>
<dbReference type="Proteomes" id="UP000008030">
    <property type="component" value="Segment"/>
</dbReference>
<organism evidence="2 3">
    <name type="scientific">Spodoptera frugiperda ascovirus 1a</name>
    <name type="common">SfAV-1a</name>
    <dbReference type="NCBI Taxonomy" id="113370"/>
    <lineage>
        <taxon>Viruses</taxon>
        <taxon>Varidnaviria</taxon>
        <taxon>Bamfordvirae</taxon>
        <taxon>Nucleocytoviricota</taxon>
        <taxon>Megaviricetes</taxon>
        <taxon>Pimascovirales</taxon>
        <taxon>Pimascovirales incertae sedis</taxon>
        <taxon>Ascoviridae</taxon>
        <taxon>Ascovirus</taxon>
        <taxon>Ascovirus sfav1a</taxon>
    </lineage>
</organism>
<keyword evidence="1" id="KW-1133">Transmembrane helix</keyword>
<accession>Q0E4Z3</accession>
<keyword evidence="3" id="KW-1185">Reference proteome</keyword>
<keyword evidence="1" id="KW-0472">Membrane</keyword>
<name>Q0E4Z3_SFAVA</name>
<dbReference type="KEGG" id="vg:4306197"/>
<reference evidence="2 3" key="1">
    <citation type="journal article" date="2006" name="J. Virol.">
        <title>Genomic sequence of Spodoptera frugiperda Ascovirus 1a, an enveloped, double-stranded DNA insect virus that manipulates apoptosis for viral reproduction.</title>
        <authorList>
            <person name="Bideshi D.K."/>
            <person name="Demattei M.V."/>
            <person name="Rouleux-Bonnin F."/>
            <person name="Stasiak K."/>
            <person name="Tan Y."/>
            <person name="Bigot S."/>
            <person name="Bigot Y."/>
            <person name="Federici B.A."/>
        </authorList>
    </citation>
    <scope>NUCLEOTIDE SEQUENCE [LARGE SCALE GENOMIC DNA]</scope>
    <source>
        <strain evidence="3">SvAV-1a</strain>
    </source>
</reference>
<keyword evidence="1" id="KW-0812">Transmembrane</keyword>
<proteinExistence type="predicted"/>
<evidence type="ECO:0000313" key="3">
    <source>
        <dbReference type="Proteomes" id="UP000008030"/>
    </source>
</evidence>
<evidence type="ECO:0000256" key="1">
    <source>
        <dbReference type="SAM" id="Phobius"/>
    </source>
</evidence>
<feature type="transmembrane region" description="Helical" evidence="1">
    <location>
        <begin position="6"/>
        <end position="25"/>
    </location>
</feature>
<dbReference type="EMBL" id="AM398843">
    <property type="protein sequence ID" value="CAL44708.1"/>
    <property type="molecule type" value="Genomic_DNA"/>
</dbReference>
<protein>
    <submittedName>
        <fullName evidence="2">19.9 kDa GAPDH active site</fullName>
    </submittedName>
</protein>
<dbReference type="GeneID" id="4306197"/>
<dbReference type="OrthoDB" id="32035at10239"/>
<evidence type="ECO:0000313" key="2">
    <source>
        <dbReference type="EMBL" id="CAL44708.1"/>
    </source>
</evidence>
<sequence length="172" mass="19913">MYVEYFQLLCYVAYIFTAISLCILIQVDRMTLVYYAGLVYLDIEQTWLYYYGKLRRLVVSCTTPEIPTAVYHKTTGTFRLTYSLNGELYTLVVPEKDLCTERRYAYTDSDGVYLRFDRFAGPTGNFHGMNVTMKHLGVCMSGDLRRLDTKFVGARPVCIKHDDVLRNTIADE</sequence>
<gene>
    <name evidence="2" type="primary">ORF108</name>
</gene>